<dbReference type="OrthoDB" id="9778595at2"/>
<evidence type="ECO:0000313" key="14">
    <source>
        <dbReference type="Proteomes" id="UP000032434"/>
    </source>
</evidence>
<keyword evidence="12" id="KW-0732">Signal</keyword>
<keyword evidence="14" id="KW-1185">Reference proteome</keyword>
<evidence type="ECO:0000256" key="6">
    <source>
        <dbReference type="ARBA" id="ARBA00022827"/>
    </source>
</evidence>
<keyword evidence="7 10" id="KW-0460">Magnesium</keyword>
<comment type="catalytic activity">
    <reaction evidence="9 10 12">
        <text>L-threonyl-[protein] + FAD = FMN-L-threonyl-[protein] + AMP + H(+)</text>
        <dbReference type="Rhea" id="RHEA:36847"/>
        <dbReference type="Rhea" id="RHEA-COMP:11060"/>
        <dbReference type="Rhea" id="RHEA-COMP:11061"/>
        <dbReference type="ChEBI" id="CHEBI:15378"/>
        <dbReference type="ChEBI" id="CHEBI:30013"/>
        <dbReference type="ChEBI" id="CHEBI:57692"/>
        <dbReference type="ChEBI" id="CHEBI:74257"/>
        <dbReference type="ChEBI" id="CHEBI:456215"/>
        <dbReference type="EC" id="2.7.1.180"/>
    </reaction>
</comment>
<evidence type="ECO:0000256" key="7">
    <source>
        <dbReference type="ARBA" id="ARBA00022842"/>
    </source>
</evidence>
<dbReference type="EC" id="2.7.1.180" evidence="1 10"/>
<keyword evidence="12 13" id="KW-0449">Lipoprotein</keyword>
<feature type="chain" id="PRO_5005960855" description="FAD:protein FMN transferase" evidence="12">
    <location>
        <begin position="20"/>
        <end position="363"/>
    </location>
</feature>
<dbReference type="GO" id="GO:0005886">
    <property type="term" value="C:plasma membrane"/>
    <property type="evidence" value="ECO:0007669"/>
    <property type="project" value="UniProtKB-SubCell"/>
</dbReference>
<evidence type="ECO:0000256" key="3">
    <source>
        <dbReference type="ARBA" id="ARBA00022630"/>
    </source>
</evidence>
<evidence type="ECO:0000256" key="2">
    <source>
        <dbReference type="ARBA" id="ARBA00016337"/>
    </source>
</evidence>
<keyword evidence="12" id="KW-0997">Cell inner membrane</keyword>
<dbReference type="HOGENOM" id="CLU_741080_0_0_14"/>
<evidence type="ECO:0000256" key="9">
    <source>
        <dbReference type="ARBA" id="ARBA00048540"/>
    </source>
</evidence>
<evidence type="ECO:0000256" key="10">
    <source>
        <dbReference type="PIRNR" id="PIRNR006268"/>
    </source>
</evidence>
<accession>A0A061AIK4</accession>
<feature type="binding site" evidence="11">
    <location>
        <position position="321"/>
    </location>
    <ligand>
        <name>Mg(2+)</name>
        <dbReference type="ChEBI" id="CHEBI:18420"/>
    </ligand>
</feature>
<keyword evidence="12" id="KW-0472">Membrane</keyword>
<feature type="binding site" evidence="11">
    <location>
        <position position="192"/>
    </location>
    <ligand>
        <name>Mg(2+)</name>
        <dbReference type="ChEBI" id="CHEBI:18420"/>
    </ligand>
</feature>
<dbReference type="InterPro" id="IPR003374">
    <property type="entry name" value="ApbE-like_sf"/>
</dbReference>
<dbReference type="Proteomes" id="UP000032434">
    <property type="component" value="Chromosome 1"/>
</dbReference>
<dbReference type="InterPro" id="IPR024932">
    <property type="entry name" value="ApbE"/>
</dbReference>
<name>A0A061AIK4_9MOLU</name>
<dbReference type="KEGG" id="aoc:Aocu_13880"/>
<keyword evidence="5 10" id="KW-0479">Metal-binding</keyword>
<keyword evidence="12" id="KW-1003">Cell membrane</keyword>
<keyword evidence="3 10" id="KW-0285">Flavoprotein</keyword>
<evidence type="ECO:0000256" key="12">
    <source>
        <dbReference type="RuleBase" id="RU363002"/>
    </source>
</evidence>
<proteinExistence type="inferred from homology"/>
<feature type="signal peptide" evidence="12">
    <location>
        <begin position="1"/>
        <end position="19"/>
    </location>
</feature>
<dbReference type="InParanoid" id="A0A061AIK4"/>
<dbReference type="PATRIC" id="fig|35623.3.peg.1388"/>
<dbReference type="STRING" id="35623.Aocu_13880"/>
<evidence type="ECO:0000256" key="8">
    <source>
        <dbReference type="ARBA" id="ARBA00031306"/>
    </source>
</evidence>
<keyword evidence="4 10" id="KW-0808">Transferase</keyword>
<comment type="cofactor">
    <cofactor evidence="11">
        <name>Mg(2+)</name>
        <dbReference type="ChEBI" id="CHEBI:18420"/>
    </cofactor>
    <cofactor evidence="11">
        <name>Mn(2+)</name>
        <dbReference type="ChEBI" id="CHEBI:29035"/>
    </cofactor>
    <text evidence="11">Magnesium. Can also use manganese.</text>
</comment>
<protein>
    <recommendedName>
        <fullName evidence="2 10">FAD:protein FMN transferase</fullName>
        <ecNumber evidence="1 10">2.7.1.180</ecNumber>
    </recommendedName>
    <alternativeName>
        <fullName evidence="8 10">Flavin transferase</fullName>
    </alternativeName>
</protein>
<organism evidence="13 14">
    <name type="scientific">Acholeplasma oculi</name>
    <dbReference type="NCBI Taxonomy" id="35623"/>
    <lineage>
        <taxon>Bacteria</taxon>
        <taxon>Bacillati</taxon>
        <taxon>Mycoplasmatota</taxon>
        <taxon>Mollicutes</taxon>
        <taxon>Acholeplasmatales</taxon>
        <taxon>Acholeplasmataceae</taxon>
        <taxon>Acholeplasma</taxon>
    </lineage>
</organism>
<keyword evidence="6 10" id="KW-0274">FAD</keyword>
<comment type="function">
    <text evidence="12">Flavin transferase that catalyzes the transfer of the FMN moiety of FAD and its covalent binding to the hydroxyl group of a threonine residue in a target flavoprotein.</text>
</comment>
<sequence length="363" mass="41207">MKRIFLIINFIMVSILLSACQESPLNLTRKTIAISTMNTFIEGYVYVENHKWPEVFEHIKDIYQTYHVLTDNYIPQEDGVKGIYYINQLVDQSQEAKTVEIEYELYELLEQGLYIRELTGGYFDMAQGKLIDVWKNFIDEYDVAEEVSSEAVSLVTNLANETPIIEDALSLSQVDGKYYVTLKYGAKIDLGAIAKGFATQKVANYLNELGYKEFLINGGSSSIVFGEGNRRNEEGVFNFGLKDPLDVVENLDIFGHEAKLYAIYSGINSNVTTSGSYEQFIKHQGTWFHHIISPITKKPENHYLSITVTANDAGLMDGLSTALFSMPIEMIKEVLKDTDIEAIIYTFEGEIIRVNPTERIRIL</sequence>
<evidence type="ECO:0000256" key="11">
    <source>
        <dbReference type="PIRSR" id="PIRSR006268-2"/>
    </source>
</evidence>
<comment type="similarity">
    <text evidence="10 12">Belongs to the ApbE family.</text>
</comment>
<evidence type="ECO:0000256" key="5">
    <source>
        <dbReference type="ARBA" id="ARBA00022723"/>
    </source>
</evidence>
<dbReference type="PANTHER" id="PTHR30040:SF2">
    <property type="entry name" value="FAD:PROTEIN FMN TRANSFERASE"/>
    <property type="match status" value="1"/>
</dbReference>
<dbReference type="PIRSF" id="PIRSF006268">
    <property type="entry name" value="ApbE"/>
    <property type="match status" value="1"/>
</dbReference>
<dbReference type="GO" id="GO:0046872">
    <property type="term" value="F:metal ion binding"/>
    <property type="evidence" value="ECO:0007669"/>
    <property type="project" value="UniProtKB-UniRule"/>
</dbReference>
<evidence type="ECO:0000313" key="13">
    <source>
        <dbReference type="EMBL" id="CDR31461.1"/>
    </source>
</evidence>
<feature type="binding site" evidence="11">
    <location>
        <position position="317"/>
    </location>
    <ligand>
        <name>Mg(2+)</name>
        <dbReference type="ChEBI" id="CHEBI:18420"/>
    </ligand>
</feature>
<dbReference type="PROSITE" id="PS51257">
    <property type="entry name" value="PROKAR_LIPOPROTEIN"/>
    <property type="match status" value="1"/>
</dbReference>
<dbReference type="RefSeq" id="WP_045749873.1">
    <property type="nucleotide sequence ID" value="NZ_FUZK01000004.1"/>
</dbReference>
<dbReference type="GO" id="GO:0016740">
    <property type="term" value="F:transferase activity"/>
    <property type="evidence" value="ECO:0007669"/>
    <property type="project" value="UniProtKB-UniRule"/>
</dbReference>
<evidence type="ECO:0000256" key="1">
    <source>
        <dbReference type="ARBA" id="ARBA00011955"/>
    </source>
</evidence>
<dbReference type="Gene3D" id="3.10.520.10">
    <property type="entry name" value="ApbE-like domains"/>
    <property type="match status" value="1"/>
</dbReference>
<dbReference type="SUPFAM" id="SSF143631">
    <property type="entry name" value="ApbE-like"/>
    <property type="match status" value="1"/>
</dbReference>
<dbReference type="Pfam" id="PF02424">
    <property type="entry name" value="ApbE"/>
    <property type="match status" value="1"/>
</dbReference>
<dbReference type="AlphaFoldDB" id="A0A061AIK4"/>
<reference evidence="14" key="1">
    <citation type="submission" date="2014-05" db="EMBL/GenBank/DDBJ databases">
        <authorList>
            <person name="Kube M."/>
        </authorList>
    </citation>
    <scope>NUCLEOTIDE SEQUENCE [LARGE SCALE GENOMIC DNA]</scope>
</reference>
<comment type="subcellular location">
    <subcellularLocation>
        <location evidence="12">Cell inner membrane</location>
        <topology evidence="12">Lipid-anchor</topology>
        <orientation evidence="12">Periplasmic side</orientation>
    </subcellularLocation>
</comment>
<dbReference type="EMBL" id="LK028559">
    <property type="protein sequence ID" value="CDR31461.1"/>
    <property type="molecule type" value="Genomic_DNA"/>
</dbReference>
<evidence type="ECO:0000256" key="4">
    <source>
        <dbReference type="ARBA" id="ARBA00022679"/>
    </source>
</evidence>
<dbReference type="PANTHER" id="PTHR30040">
    <property type="entry name" value="THIAMINE BIOSYNTHESIS LIPOPROTEIN APBE"/>
    <property type="match status" value="1"/>
</dbReference>
<gene>
    <name evidence="13" type="primary">apbE</name>
    <name evidence="13" type="ORF">Aocu_13880</name>
</gene>